<sequence>MTSGDFELWLISLKGGEPERILEQNGCGGVTQLAVSSCGRFVALVTTRSQVFVVDVETREPQLLRVNLPIDIAFTDGDSLFVLCATDGFDESNAEEKILFEFSKHGGESRRSASVIDLFGISDCRAVSIIPGPNDQIVVISSDGQWTRSSVFGPHLSLSATRRSNTLAPKTVHFRSERRICSCRLQASEPTTAPFKLKKFGQQ</sequence>
<name>A0A0D8Y360_DICVI</name>
<proteinExistence type="predicted"/>
<reference evidence="2" key="2">
    <citation type="journal article" date="2016" name="Sci. Rep.">
        <title>Dictyocaulus viviparus genome, variome and transcriptome elucidate lungworm biology and support future intervention.</title>
        <authorList>
            <person name="McNulty S.N."/>
            <person name="Strube C."/>
            <person name="Rosa B.A."/>
            <person name="Martin J.C."/>
            <person name="Tyagi R."/>
            <person name="Choi Y.J."/>
            <person name="Wang Q."/>
            <person name="Hallsworth Pepin K."/>
            <person name="Zhang X."/>
            <person name="Ozersky P."/>
            <person name="Wilson R.K."/>
            <person name="Sternberg P.W."/>
            <person name="Gasser R.B."/>
            <person name="Mitreva M."/>
        </authorList>
    </citation>
    <scope>NUCLEOTIDE SEQUENCE [LARGE SCALE GENOMIC DNA]</scope>
    <source>
        <strain evidence="2">HannoverDv2000</strain>
    </source>
</reference>
<evidence type="ECO:0000313" key="1">
    <source>
        <dbReference type="EMBL" id="KJH51150.1"/>
    </source>
</evidence>
<keyword evidence="2" id="KW-1185">Reference proteome</keyword>
<evidence type="ECO:0000313" key="2">
    <source>
        <dbReference type="Proteomes" id="UP000053766"/>
    </source>
</evidence>
<gene>
    <name evidence="1" type="ORF">DICVIV_02710</name>
</gene>
<dbReference type="STRING" id="29172.A0A0D8Y360"/>
<dbReference type="InterPro" id="IPR011042">
    <property type="entry name" value="6-blade_b-propeller_TolB-like"/>
</dbReference>
<dbReference type="SUPFAM" id="SSF69322">
    <property type="entry name" value="Tricorn protease domain 2"/>
    <property type="match status" value="1"/>
</dbReference>
<dbReference type="Proteomes" id="UP000053766">
    <property type="component" value="Unassembled WGS sequence"/>
</dbReference>
<organism evidence="1 2">
    <name type="scientific">Dictyocaulus viviparus</name>
    <name type="common">Bovine lungworm</name>
    <dbReference type="NCBI Taxonomy" id="29172"/>
    <lineage>
        <taxon>Eukaryota</taxon>
        <taxon>Metazoa</taxon>
        <taxon>Ecdysozoa</taxon>
        <taxon>Nematoda</taxon>
        <taxon>Chromadorea</taxon>
        <taxon>Rhabditida</taxon>
        <taxon>Rhabditina</taxon>
        <taxon>Rhabditomorpha</taxon>
        <taxon>Strongyloidea</taxon>
        <taxon>Metastrongylidae</taxon>
        <taxon>Dictyocaulus</taxon>
    </lineage>
</organism>
<dbReference type="Gene3D" id="2.120.10.30">
    <property type="entry name" value="TolB, C-terminal domain"/>
    <property type="match status" value="1"/>
</dbReference>
<accession>A0A0D8Y360</accession>
<reference evidence="1 2" key="1">
    <citation type="submission" date="2013-11" db="EMBL/GenBank/DDBJ databases">
        <title>Draft genome of the bovine lungworm Dictyocaulus viviparus.</title>
        <authorList>
            <person name="Mitreva M."/>
        </authorList>
    </citation>
    <scope>NUCLEOTIDE SEQUENCE [LARGE SCALE GENOMIC DNA]</scope>
    <source>
        <strain evidence="1 2">HannoverDv2000</strain>
    </source>
</reference>
<protein>
    <submittedName>
        <fullName evidence="1">Uncharacterized protein</fullName>
    </submittedName>
</protein>
<dbReference type="EMBL" id="KN716190">
    <property type="protein sequence ID" value="KJH51150.1"/>
    <property type="molecule type" value="Genomic_DNA"/>
</dbReference>
<dbReference type="OrthoDB" id="5839449at2759"/>
<dbReference type="AlphaFoldDB" id="A0A0D8Y360"/>